<evidence type="ECO:0000313" key="2">
    <source>
        <dbReference type="Proteomes" id="UP000027981"/>
    </source>
</evidence>
<gene>
    <name evidence="1" type="ORF">PAP_07445</name>
</gene>
<reference evidence="2" key="1">
    <citation type="submission" date="2013-06" db="EMBL/GenBank/DDBJ databases">
        <title>Complete Genome Sequence of Hyperthermophilic Palaeococcus pacificus DY20341T, Isolated from a Deep-Sea Hydrothermal Sediments.</title>
        <authorList>
            <person name="Zeng X."/>
            <person name="Shao Z."/>
        </authorList>
    </citation>
    <scope>NUCLEOTIDE SEQUENCE [LARGE SCALE GENOMIC DNA]</scope>
    <source>
        <strain evidence="2">DY20341</strain>
    </source>
</reference>
<organism evidence="1 2">
    <name type="scientific">Palaeococcus pacificus DY20341</name>
    <dbReference type="NCBI Taxonomy" id="1343739"/>
    <lineage>
        <taxon>Archaea</taxon>
        <taxon>Methanobacteriati</taxon>
        <taxon>Methanobacteriota</taxon>
        <taxon>Thermococci</taxon>
        <taxon>Thermococcales</taxon>
        <taxon>Thermococcaceae</taxon>
        <taxon>Palaeococcus</taxon>
    </lineage>
</organism>
<keyword evidence="2" id="KW-1185">Reference proteome</keyword>
<name>A0A075LU29_9EURY</name>
<dbReference type="KEGG" id="ppac:PAP_07445"/>
<evidence type="ECO:0000313" key="1">
    <source>
        <dbReference type="EMBL" id="AIF69879.1"/>
    </source>
</evidence>
<dbReference type="STRING" id="1343739.PAP_07445"/>
<dbReference type="HOGENOM" id="CLU_1302667_0_0_2"/>
<accession>A0A075LU29</accession>
<sequence>MNCPEQPILLGEAGVCEVVVRKNTLSTAVGYSVVTKLLDDDMDTSSVISVTMVKDVIPSQFTGKIAEVYVPLDEKMAKALELNDVRDLTPKTNTWVCENGDCHYTLERVDTPHYLKLKIRLDSGEYMNLEGIITARYTGSKYWNEDANGGIKKGALMIIAPLGLAYAPVEYMGTVIVEMTPAPKPVKTIIQVFLFVKSIGQSIWKEINFGG</sequence>
<dbReference type="AlphaFoldDB" id="A0A075LU29"/>
<dbReference type="Proteomes" id="UP000027981">
    <property type="component" value="Chromosome"/>
</dbReference>
<protein>
    <submittedName>
        <fullName evidence="1">Uncharacterized protein</fullName>
    </submittedName>
</protein>
<reference evidence="1 2" key="2">
    <citation type="journal article" date="2015" name="Genome Announc.">
        <title>Complete Genome Sequence of Hyperthermophilic Piezophilic Archaeon Palaeococcus pacificus DY20341T, Isolated from Deep-Sea Hydrothermal Sediments.</title>
        <authorList>
            <person name="Zeng X."/>
            <person name="Jebbar M."/>
            <person name="Shao Z."/>
        </authorList>
    </citation>
    <scope>NUCLEOTIDE SEQUENCE [LARGE SCALE GENOMIC DNA]</scope>
    <source>
        <strain evidence="1 2">DY20341</strain>
    </source>
</reference>
<dbReference type="EMBL" id="CP006019">
    <property type="protein sequence ID" value="AIF69879.1"/>
    <property type="molecule type" value="Genomic_DNA"/>
</dbReference>
<proteinExistence type="predicted"/>